<sequence>MQIENRLRELGLELPDPMRLPPGTTLPFPWVRTHGNRAFVSGHGPLHRDGSLAGPLGKVGREVSPEEAYDAARLTGLAILASLRRELGDLDRVTAWLRVFGMVNTAPGFNRMPAVINGFTDLILELWGPDAGRHSRSAVGLAELPFDIPVEIEAEVAIDERHDR</sequence>
<gene>
    <name evidence="2" type="ORF">ACFY35_17390</name>
</gene>
<protein>
    <submittedName>
        <fullName evidence="2">RidA family protein</fullName>
    </submittedName>
</protein>
<keyword evidence="3" id="KW-1185">Reference proteome</keyword>
<organism evidence="2 3">
    <name type="scientific">Paractinoplanes globisporus</name>
    <dbReference type="NCBI Taxonomy" id="113565"/>
    <lineage>
        <taxon>Bacteria</taxon>
        <taxon>Bacillati</taxon>
        <taxon>Actinomycetota</taxon>
        <taxon>Actinomycetes</taxon>
        <taxon>Micromonosporales</taxon>
        <taxon>Micromonosporaceae</taxon>
        <taxon>Paractinoplanes</taxon>
    </lineage>
</organism>
<feature type="domain" description="Endoribonuclease L-PSP/chorismate mutase-like" evidence="1">
    <location>
        <begin position="5"/>
        <end position="138"/>
    </location>
</feature>
<dbReference type="PANTHER" id="PTHR43760:SF1">
    <property type="entry name" value="ENDORIBONUCLEASE L-PSP_CHORISMATE MUTASE-LIKE DOMAIN-CONTAINING PROTEIN"/>
    <property type="match status" value="1"/>
</dbReference>
<dbReference type="EMBL" id="JBIAZU010000003">
    <property type="protein sequence ID" value="MFF5291219.1"/>
    <property type="molecule type" value="Genomic_DNA"/>
</dbReference>
<evidence type="ECO:0000313" key="3">
    <source>
        <dbReference type="Proteomes" id="UP001602245"/>
    </source>
</evidence>
<comment type="caution">
    <text evidence="2">The sequence shown here is derived from an EMBL/GenBank/DDBJ whole genome shotgun (WGS) entry which is preliminary data.</text>
</comment>
<dbReference type="Gene3D" id="3.30.1330.40">
    <property type="entry name" value="RutC-like"/>
    <property type="match status" value="1"/>
</dbReference>
<dbReference type="PANTHER" id="PTHR43760">
    <property type="entry name" value="ENDORIBONUCLEASE-RELATED"/>
    <property type="match status" value="1"/>
</dbReference>
<name>A0ABW6WD36_9ACTN</name>
<dbReference type="Pfam" id="PF14588">
    <property type="entry name" value="YjgF_endoribonc"/>
    <property type="match status" value="1"/>
</dbReference>
<dbReference type="RefSeq" id="WP_020514222.1">
    <property type="nucleotide sequence ID" value="NZ_JBIAZU010000003.1"/>
</dbReference>
<dbReference type="InterPro" id="IPR013813">
    <property type="entry name" value="Endoribo_LPSP/chorism_mut-like"/>
</dbReference>
<dbReference type="SUPFAM" id="SSF55298">
    <property type="entry name" value="YjgF-like"/>
    <property type="match status" value="1"/>
</dbReference>
<evidence type="ECO:0000313" key="2">
    <source>
        <dbReference type="EMBL" id="MFF5291219.1"/>
    </source>
</evidence>
<reference evidence="2 3" key="1">
    <citation type="submission" date="2024-10" db="EMBL/GenBank/DDBJ databases">
        <title>The Natural Products Discovery Center: Release of the First 8490 Sequenced Strains for Exploring Actinobacteria Biosynthetic Diversity.</title>
        <authorList>
            <person name="Kalkreuter E."/>
            <person name="Kautsar S.A."/>
            <person name="Yang D."/>
            <person name="Bader C.D."/>
            <person name="Teijaro C.N."/>
            <person name="Fluegel L."/>
            <person name="Davis C.M."/>
            <person name="Simpson J.R."/>
            <person name="Lauterbach L."/>
            <person name="Steele A.D."/>
            <person name="Gui C."/>
            <person name="Meng S."/>
            <person name="Li G."/>
            <person name="Viehrig K."/>
            <person name="Ye F."/>
            <person name="Su P."/>
            <person name="Kiefer A.F."/>
            <person name="Nichols A."/>
            <person name="Cepeda A.J."/>
            <person name="Yan W."/>
            <person name="Fan B."/>
            <person name="Jiang Y."/>
            <person name="Adhikari A."/>
            <person name="Zheng C.-J."/>
            <person name="Schuster L."/>
            <person name="Cowan T.M."/>
            <person name="Smanski M.J."/>
            <person name="Chevrette M.G."/>
            <person name="De Carvalho L.P.S."/>
            <person name="Shen B."/>
        </authorList>
    </citation>
    <scope>NUCLEOTIDE SEQUENCE [LARGE SCALE GENOMIC DNA]</scope>
    <source>
        <strain evidence="2 3">NPDC000087</strain>
    </source>
</reference>
<accession>A0ABW6WD36</accession>
<dbReference type="InterPro" id="IPR035959">
    <property type="entry name" value="RutC-like_sf"/>
</dbReference>
<dbReference type="CDD" id="cd02199">
    <property type="entry name" value="YjgF_YER057c_UK114_like_1"/>
    <property type="match status" value="1"/>
</dbReference>
<proteinExistence type="predicted"/>
<dbReference type="Proteomes" id="UP001602245">
    <property type="component" value="Unassembled WGS sequence"/>
</dbReference>
<evidence type="ECO:0000259" key="1">
    <source>
        <dbReference type="Pfam" id="PF14588"/>
    </source>
</evidence>